<dbReference type="eggNOG" id="COG1520">
    <property type="taxonomic scope" value="Bacteria"/>
</dbReference>
<dbReference type="PANTHER" id="PTHR35580">
    <property type="entry name" value="CELL SURFACE GLYCOPROTEIN (S-LAYER PROTEIN)-LIKE PROTEIN"/>
    <property type="match status" value="1"/>
</dbReference>
<name>E3FV12_STIAD</name>
<dbReference type="SUPFAM" id="SSF50998">
    <property type="entry name" value="Quinoprotein alcohol dehydrogenase-like"/>
    <property type="match status" value="1"/>
</dbReference>
<dbReference type="PANTHER" id="PTHR35580:SF1">
    <property type="entry name" value="PHYTASE-LIKE DOMAIN-CONTAINING PROTEIN"/>
    <property type="match status" value="1"/>
</dbReference>
<reference evidence="1 2" key="1">
    <citation type="journal article" date="2011" name="Mol. Biol. Evol.">
        <title>Comparative genomic analysis of fruiting body formation in Myxococcales.</title>
        <authorList>
            <person name="Huntley S."/>
            <person name="Hamann N."/>
            <person name="Wegener-Feldbrugge S."/>
            <person name="Treuner-Lange A."/>
            <person name="Kube M."/>
            <person name="Reinhardt R."/>
            <person name="Klages S."/>
            <person name="Muller R."/>
            <person name="Ronning C.M."/>
            <person name="Nierman W.C."/>
            <person name="Sogaard-Andersen L."/>
        </authorList>
    </citation>
    <scope>NUCLEOTIDE SEQUENCE [LARGE SCALE GENOMIC DNA]</scope>
    <source>
        <strain evidence="1 2">DW4/3-1</strain>
    </source>
</reference>
<evidence type="ECO:0000313" key="1">
    <source>
        <dbReference type="EMBL" id="ADO68450.1"/>
    </source>
</evidence>
<organism evidence="1 2">
    <name type="scientific">Stigmatella aurantiaca (strain DW4/3-1)</name>
    <dbReference type="NCBI Taxonomy" id="378806"/>
    <lineage>
        <taxon>Bacteria</taxon>
        <taxon>Pseudomonadati</taxon>
        <taxon>Myxococcota</taxon>
        <taxon>Myxococcia</taxon>
        <taxon>Myxococcales</taxon>
        <taxon>Cystobacterineae</taxon>
        <taxon>Archangiaceae</taxon>
        <taxon>Stigmatella</taxon>
    </lineage>
</organism>
<dbReference type="Gene3D" id="2.130.10.10">
    <property type="entry name" value="YVTN repeat-like/Quinoprotein amine dehydrogenase"/>
    <property type="match status" value="1"/>
</dbReference>
<dbReference type="InterPro" id="IPR052918">
    <property type="entry name" value="Motility_Chemotaxis_Reg"/>
</dbReference>
<dbReference type="KEGG" id="sur:STAUR_0646"/>
<dbReference type="AlphaFoldDB" id="E3FV12"/>
<accession>E3FV12</accession>
<keyword evidence="2" id="KW-1185">Reference proteome</keyword>
<protein>
    <recommendedName>
        <fullName evidence="3">Beta-propeller repeat protein</fullName>
    </recommendedName>
</protein>
<dbReference type="InterPro" id="IPR011047">
    <property type="entry name" value="Quinoprotein_ADH-like_sf"/>
</dbReference>
<proteinExistence type="predicted"/>
<dbReference type="HOGENOM" id="CLU_658739_0_0_7"/>
<sequence length="417" mass="43101">MDFLGAGSSQLSALSAQERELLAIGTFEGSLVLGGQHRVSSGDRDVLVARLTPEGALRWLRHWGGPGDDLGDALVARADGSIFVVGGFSAGALFEGTPLPNDGGYDCFVAKLAGDTGHPLWVRRFGGTGDAICRSVAVDGAGDVFVTGFFNGQVDLGQGRQSSAGGSDTFLVKLSGQEGVPQWARVFGGPGDDIGRNVAVGATGTVFLTGHFSSDVEPSVGAIDFGTGPVRSTGDSDAFLAAFAGDGRTLWARALGGPNYDMAKAVVPAADGSLYLTGLFQRDVPQQPGQSRFLSGGFEGFVGRYTASGEELWQRRFPTLLSGHSIALTSGGALAMVGHFTSSLEINAGKTLQAEGPSDVVALIFNDFGEIQRGWRLGGPGADYGYSVASAPWGIVVGGIREEASSSHGFLAHLPWP</sequence>
<dbReference type="Proteomes" id="UP000001351">
    <property type="component" value="Chromosome"/>
</dbReference>
<evidence type="ECO:0008006" key="3">
    <source>
        <dbReference type="Google" id="ProtNLM"/>
    </source>
</evidence>
<dbReference type="STRING" id="378806.STAUR_0646"/>
<dbReference type="Pfam" id="PF06739">
    <property type="entry name" value="SBBP"/>
    <property type="match status" value="1"/>
</dbReference>
<dbReference type="InterPro" id="IPR010620">
    <property type="entry name" value="SBBP_repeat"/>
</dbReference>
<gene>
    <name evidence="1" type="ordered locus">STAUR_0646</name>
</gene>
<dbReference type="RefSeq" id="WP_013374270.1">
    <property type="nucleotide sequence ID" value="NC_014623.1"/>
</dbReference>
<dbReference type="InterPro" id="IPR015943">
    <property type="entry name" value="WD40/YVTN_repeat-like_dom_sf"/>
</dbReference>
<dbReference type="EMBL" id="CP002271">
    <property type="protein sequence ID" value="ADO68450.1"/>
    <property type="molecule type" value="Genomic_DNA"/>
</dbReference>
<evidence type="ECO:0000313" key="2">
    <source>
        <dbReference type="Proteomes" id="UP000001351"/>
    </source>
</evidence>